<protein>
    <submittedName>
        <fullName evidence="4">FAD-dependent monooxygenase</fullName>
    </submittedName>
</protein>
<keyword evidence="1" id="KW-0560">Oxidoreductase</keyword>
<dbReference type="GO" id="GO:0004497">
    <property type="term" value="F:monooxygenase activity"/>
    <property type="evidence" value="ECO:0007669"/>
    <property type="project" value="UniProtKB-KW"/>
</dbReference>
<dbReference type="Proteomes" id="UP001081071">
    <property type="component" value="Unassembled WGS sequence"/>
</dbReference>
<dbReference type="EMBL" id="JAPWIJ010000005">
    <property type="protein sequence ID" value="MCZ4519406.1"/>
    <property type="molecule type" value="Genomic_DNA"/>
</dbReference>
<keyword evidence="2" id="KW-0520">NAD</keyword>
<dbReference type="InterPro" id="IPR036188">
    <property type="entry name" value="FAD/NAD-bd_sf"/>
</dbReference>
<dbReference type="PANTHER" id="PTHR43476:SF4">
    <property type="entry name" value="BLR0106 PROTEIN"/>
    <property type="match status" value="1"/>
</dbReference>
<dbReference type="PRINTS" id="PR00420">
    <property type="entry name" value="RNGMNOXGNASE"/>
</dbReference>
<keyword evidence="5" id="KW-1185">Reference proteome</keyword>
<evidence type="ECO:0000313" key="5">
    <source>
        <dbReference type="Proteomes" id="UP001081071"/>
    </source>
</evidence>
<sequence length="401" mass="43752">MSQDQQVTVVGAGPTGLLTALGLAQQGVSVSVVERAPALQDTPRAIVYHWSTLDGLARLGLLEKASAAGFLKQDYAYHVRATGEIISYGLAALDGKVERPYNLHLGQGALAEVILAELNNFDNVRVLWSHEVTGIEQDATGIEVALRGPEGHSVLRSQWLVGADGAGSTVRRLLGLEFEGMTWPERFVATNVRFPDDRDGWAQSTFYLDDVYGAIIAKIDESGEHGLWRYTYMEDADLPTDSIDERMPSFLSAVFGSEVAEKIEVVASSPYRMHQRAATAFRSGRALLAGDAAHATNPTGGLGLTMGLFDSYALIEGLNAVVRGRASDEVLTEYARLRRAAFVDKASPRAAANKKLLFHSSDPVKRERDLEVFRRMSKDKEFAAQALYFTKTLESPSLMTV</sequence>
<evidence type="ECO:0000256" key="2">
    <source>
        <dbReference type="ARBA" id="ARBA00023027"/>
    </source>
</evidence>
<dbReference type="Pfam" id="PF01494">
    <property type="entry name" value="FAD_binding_3"/>
    <property type="match status" value="1"/>
</dbReference>
<feature type="domain" description="FAD-binding" evidence="3">
    <location>
        <begin position="5"/>
        <end position="340"/>
    </location>
</feature>
<accession>A0ABT4MI47</accession>
<name>A0ABT4MI47_9NOCA</name>
<gene>
    <name evidence="4" type="ORF">O4220_12855</name>
</gene>
<dbReference type="InterPro" id="IPR050631">
    <property type="entry name" value="PheA/TfdB_FAD_monoxygenase"/>
</dbReference>
<reference evidence="4" key="1">
    <citation type="submission" date="2022-12" db="EMBL/GenBank/DDBJ databases">
        <authorList>
            <person name="Krivoruchko A.V."/>
            <person name="Elkin A."/>
        </authorList>
    </citation>
    <scope>NUCLEOTIDE SEQUENCE</scope>
    <source>
        <strain evidence="4">IEGM 1391</strain>
    </source>
</reference>
<evidence type="ECO:0000256" key="1">
    <source>
        <dbReference type="ARBA" id="ARBA00023002"/>
    </source>
</evidence>
<dbReference type="PANTHER" id="PTHR43476">
    <property type="entry name" value="3-(3-HYDROXY-PHENYL)PROPIONATE/3-HYDROXYCINNAMIC ACID HYDROXYLASE"/>
    <property type="match status" value="1"/>
</dbReference>
<evidence type="ECO:0000259" key="3">
    <source>
        <dbReference type="Pfam" id="PF01494"/>
    </source>
</evidence>
<comment type="caution">
    <text evidence="4">The sequence shown here is derived from an EMBL/GenBank/DDBJ whole genome shotgun (WGS) entry which is preliminary data.</text>
</comment>
<keyword evidence="4" id="KW-0503">Monooxygenase</keyword>
<dbReference type="Gene3D" id="3.30.70.2450">
    <property type="match status" value="1"/>
</dbReference>
<evidence type="ECO:0000313" key="4">
    <source>
        <dbReference type="EMBL" id="MCZ4519406.1"/>
    </source>
</evidence>
<organism evidence="4 5">
    <name type="scientific">Rhodococcus ruber</name>
    <dbReference type="NCBI Taxonomy" id="1830"/>
    <lineage>
        <taxon>Bacteria</taxon>
        <taxon>Bacillati</taxon>
        <taxon>Actinomycetota</taxon>
        <taxon>Actinomycetes</taxon>
        <taxon>Mycobacteriales</taxon>
        <taxon>Nocardiaceae</taxon>
        <taxon>Rhodococcus</taxon>
    </lineage>
</organism>
<dbReference type="InterPro" id="IPR002938">
    <property type="entry name" value="FAD-bd"/>
</dbReference>
<dbReference type="Gene3D" id="3.50.50.60">
    <property type="entry name" value="FAD/NAD(P)-binding domain"/>
    <property type="match status" value="1"/>
</dbReference>
<proteinExistence type="predicted"/>
<dbReference type="RefSeq" id="WP_269604776.1">
    <property type="nucleotide sequence ID" value="NZ_JAPWIJ010000005.1"/>
</dbReference>
<dbReference type="SUPFAM" id="SSF51905">
    <property type="entry name" value="FAD/NAD(P)-binding domain"/>
    <property type="match status" value="1"/>
</dbReference>